<organism evidence="7 8">
    <name type="scientific">Dichanthelium oligosanthes</name>
    <dbReference type="NCBI Taxonomy" id="888268"/>
    <lineage>
        <taxon>Eukaryota</taxon>
        <taxon>Viridiplantae</taxon>
        <taxon>Streptophyta</taxon>
        <taxon>Embryophyta</taxon>
        <taxon>Tracheophyta</taxon>
        <taxon>Spermatophyta</taxon>
        <taxon>Magnoliopsida</taxon>
        <taxon>Liliopsida</taxon>
        <taxon>Poales</taxon>
        <taxon>Poaceae</taxon>
        <taxon>PACMAD clade</taxon>
        <taxon>Panicoideae</taxon>
        <taxon>Panicodae</taxon>
        <taxon>Paniceae</taxon>
        <taxon>Dichantheliinae</taxon>
        <taxon>Dichanthelium</taxon>
    </lineage>
</organism>
<evidence type="ECO:0000256" key="2">
    <source>
        <dbReference type="ARBA" id="ARBA00012907"/>
    </source>
</evidence>
<dbReference type="Gene3D" id="3.40.50.10860">
    <property type="entry name" value="Leucine Dehydrogenase, chain A, domain 1"/>
    <property type="match status" value="1"/>
</dbReference>
<dbReference type="InterPro" id="IPR046346">
    <property type="entry name" value="Aminoacid_DH-like_N_sf"/>
</dbReference>
<dbReference type="OrthoDB" id="6718861at2759"/>
<dbReference type="InterPro" id="IPR050724">
    <property type="entry name" value="Glu_Leu_Phe_Val_DH"/>
</dbReference>
<dbReference type="AlphaFoldDB" id="A0A1E5UUY9"/>
<name>A0A1E5UUY9_9POAL</name>
<keyword evidence="8" id="KW-1185">Reference proteome</keyword>
<evidence type="ECO:0000256" key="3">
    <source>
        <dbReference type="ARBA" id="ARBA00023002"/>
    </source>
</evidence>
<evidence type="ECO:0000256" key="5">
    <source>
        <dbReference type="SAM" id="MobiDB-lite"/>
    </source>
</evidence>
<dbReference type="PRINTS" id="PR00082">
    <property type="entry name" value="GLFDHDRGNASE"/>
</dbReference>
<dbReference type="PANTHER" id="PTHR43571">
    <property type="entry name" value="NADP-SPECIFIC GLUTAMATE DEHYDROGENASE 1-RELATED"/>
    <property type="match status" value="1"/>
</dbReference>
<feature type="region of interest" description="Disordered" evidence="5">
    <location>
        <begin position="58"/>
        <end position="95"/>
    </location>
</feature>
<dbReference type="InterPro" id="IPR006096">
    <property type="entry name" value="Glu/Leu/Phe/Val/Trp_DH_C"/>
</dbReference>
<dbReference type="InterPro" id="IPR006097">
    <property type="entry name" value="Glu/Leu/Phe/Val/Trp_DH_dimer"/>
</dbReference>
<dbReference type="GO" id="GO:0004354">
    <property type="term" value="F:glutamate dehydrogenase (NADP+) activity"/>
    <property type="evidence" value="ECO:0007669"/>
    <property type="project" value="UniProtKB-EC"/>
</dbReference>
<dbReference type="InterPro" id="IPR057456">
    <property type="entry name" value="Znf_C17orf113"/>
</dbReference>
<reference evidence="7 8" key="1">
    <citation type="submission" date="2016-09" db="EMBL/GenBank/DDBJ databases">
        <title>The draft genome of Dichanthelium oligosanthes: A C3 panicoid grass species.</title>
        <authorList>
            <person name="Studer A.J."/>
            <person name="Schnable J.C."/>
            <person name="Brutnell T.P."/>
        </authorList>
    </citation>
    <scope>NUCLEOTIDE SEQUENCE [LARGE SCALE GENOMIC DNA]</scope>
    <source>
        <strain evidence="8">cv. Kellogg 1175</strain>
        <tissue evidence="7">Leaf</tissue>
    </source>
</reference>
<dbReference type="Proteomes" id="UP000095767">
    <property type="component" value="Unassembled WGS sequence"/>
</dbReference>
<dbReference type="Pfam" id="PF00208">
    <property type="entry name" value="ELFV_dehydrog"/>
    <property type="match status" value="1"/>
</dbReference>
<dbReference type="InterPro" id="IPR006095">
    <property type="entry name" value="Glu/Leu/Phe/Val/Trp_DH"/>
</dbReference>
<evidence type="ECO:0000313" key="7">
    <source>
        <dbReference type="EMBL" id="OEL16624.1"/>
    </source>
</evidence>
<evidence type="ECO:0000256" key="4">
    <source>
        <dbReference type="RuleBase" id="RU004417"/>
    </source>
</evidence>
<dbReference type="InterPro" id="IPR036291">
    <property type="entry name" value="NAD(P)-bd_dom_sf"/>
</dbReference>
<sequence length="565" mass="62855">MNSAMDEINLLRQAQRQHQHHLMVRGMGEEIDLEIGPGDDPSFSADALVAVTSAHHEPVVPSDDHKSLLIPCSQPGSVDGHAQPPPPPQPQLAQGEEHDGMLRLPSAHTKKKKKVVKKWREEWADTYKWAYVAVHDNTTRIFCSVCKEYGRKHRRNPYGNEGSRNMQMSALEEHNNSLLHKEALRLQMASKEKLQPPEIERPVYVKALSKTAASILESVLRRDPHEAEFIQSIQETLKNALSLYKLGGAAGGSDFDPNGKSDNEIMRFCQSFMDELYRYLGPDQDFPSEDIGVGPREMGYLFGQYRRLSGHFQISTVVLMQGNFTGPKIFWSGSSFRTEATGYGLVKSYLKFSFDSSICSVGAIVLSRVFFARLLLAEMNKELKGLRCVISGSGKIAMHVLEKLLPCGAIPVTVSDSKGYLLDEDGFDYMKYSLLRDIKAQQKSLKEYLKSYPHAKYIDDAKPWSEQYDVAFPCASHNEIDQGEAVAIINSGCGVLIECSNMPCTVQAVDILRKAKVLVAPAKATAAGGVALGELELNPDFNLMQLSVEDFENKIQVKTAPDCCH</sequence>
<gene>
    <name evidence="7" type="ORF">BAE44_0022358</name>
</gene>
<feature type="domain" description="Glutamate/phenylalanine/leucine/valine/L-tryptophan dehydrogenase C-terminal" evidence="6">
    <location>
        <begin position="362"/>
        <end position="562"/>
    </location>
</feature>
<comment type="caution">
    <text evidence="7">The sequence shown here is derived from an EMBL/GenBank/DDBJ whole genome shotgun (WGS) entry which is preliminary data.</text>
</comment>
<proteinExistence type="inferred from homology"/>
<dbReference type="EMBL" id="LWDX02062491">
    <property type="protein sequence ID" value="OEL16624.1"/>
    <property type="molecule type" value="Genomic_DNA"/>
</dbReference>
<dbReference type="GO" id="GO:0005829">
    <property type="term" value="C:cytosol"/>
    <property type="evidence" value="ECO:0007669"/>
    <property type="project" value="TreeGrafter"/>
</dbReference>
<evidence type="ECO:0000256" key="1">
    <source>
        <dbReference type="ARBA" id="ARBA00006382"/>
    </source>
</evidence>
<dbReference type="Pfam" id="PF02812">
    <property type="entry name" value="ELFV_dehydrog_N"/>
    <property type="match status" value="1"/>
</dbReference>
<keyword evidence="3 4" id="KW-0560">Oxidoreductase</keyword>
<protein>
    <recommendedName>
        <fullName evidence="2">glutamate dehydrogenase (NADP(+))</fullName>
        <ecNumber evidence="2">1.4.1.4</ecNumber>
    </recommendedName>
</protein>
<dbReference type="SUPFAM" id="SSF51735">
    <property type="entry name" value="NAD(P)-binding Rossmann-fold domains"/>
    <property type="match status" value="1"/>
</dbReference>
<dbReference type="Gene3D" id="3.40.50.720">
    <property type="entry name" value="NAD(P)-binding Rossmann-like Domain"/>
    <property type="match status" value="1"/>
</dbReference>
<comment type="similarity">
    <text evidence="1 4">Belongs to the Glu/Leu/Phe/Val dehydrogenases family.</text>
</comment>
<dbReference type="SUPFAM" id="SSF53223">
    <property type="entry name" value="Aminoacid dehydrogenase-like, N-terminal domain"/>
    <property type="match status" value="1"/>
</dbReference>
<dbReference type="SMART" id="SM00839">
    <property type="entry name" value="ELFV_dehydrog"/>
    <property type="match status" value="1"/>
</dbReference>
<dbReference type="EC" id="1.4.1.4" evidence="2"/>
<dbReference type="STRING" id="888268.A0A1E5UUY9"/>
<dbReference type="GO" id="GO:0006537">
    <property type="term" value="P:glutamate biosynthetic process"/>
    <property type="evidence" value="ECO:0007669"/>
    <property type="project" value="TreeGrafter"/>
</dbReference>
<dbReference type="Pfam" id="PF25431">
    <property type="entry name" value="zf-C17orf113"/>
    <property type="match status" value="1"/>
</dbReference>
<evidence type="ECO:0000259" key="6">
    <source>
        <dbReference type="SMART" id="SM00839"/>
    </source>
</evidence>
<dbReference type="FunFam" id="3.40.50.720:FF:000030">
    <property type="entry name" value="Glutamate dehydrogenase"/>
    <property type="match status" value="1"/>
</dbReference>
<evidence type="ECO:0000313" key="8">
    <source>
        <dbReference type="Proteomes" id="UP000095767"/>
    </source>
</evidence>
<accession>A0A1E5UUY9</accession>
<dbReference type="PANTHER" id="PTHR43571:SF1">
    <property type="entry name" value="NADP-SPECIFIC GLUTAMATE DEHYDROGENASE 1-RELATED"/>
    <property type="match status" value="1"/>
</dbReference>
<feature type="compositionally biased region" description="Basic and acidic residues" evidence="5">
    <location>
        <begin position="58"/>
        <end position="67"/>
    </location>
</feature>